<name>A0A519BCZ0_9DELT</name>
<protein>
    <recommendedName>
        <fullName evidence="6 7">Small ribosomal subunit protein uS4</fullName>
    </recommendedName>
</protein>
<evidence type="ECO:0000313" key="10">
    <source>
        <dbReference type="EMBL" id="RZD15143.1"/>
    </source>
</evidence>
<dbReference type="Proteomes" id="UP000320813">
    <property type="component" value="Unassembled WGS sequence"/>
</dbReference>
<reference evidence="10 11" key="1">
    <citation type="submission" date="2019-01" db="EMBL/GenBank/DDBJ databases">
        <title>Insights into ecological role of a new deltaproteobacterial order Candidatus Sinidesulfobacterales (Sva0485) by metagenomics and metatranscriptomics.</title>
        <authorList>
            <person name="Tan S."/>
            <person name="Liu J."/>
            <person name="Fang Y."/>
            <person name="Hedlund B.P."/>
            <person name="Lian Z.H."/>
            <person name="Huang L.Y."/>
            <person name="Li J.T."/>
            <person name="Huang L.N."/>
            <person name="Li W.J."/>
            <person name="Jiang H.C."/>
            <person name="Dong H.L."/>
            <person name="Shu W.S."/>
        </authorList>
    </citation>
    <scope>NUCLEOTIDE SEQUENCE [LARGE SCALE GENOMIC DNA]</scope>
    <source>
        <strain evidence="10">AP3</strain>
    </source>
</reference>
<comment type="caution">
    <text evidence="10">The sequence shown here is derived from an EMBL/GenBank/DDBJ whole genome shotgun (WGS) entry which is preliminary data.</text>
</comment>
<comment type="similarity">
    <text evidence="1 7">Belongs to the universal ribosomal protein uS4 family.</text>
</comment>
<dbReference type="InterPro" id="IPR001912">
    <property type="entry name" value="Ribosomal_uS4_N"/>
</dbReference>
<dbReference type="Pfam" id="PF00163">
    <property type="entry name" value="Ribosomal_S4"/>
    <property type="match status" value="1"/>
</dbReference>
<dbReference type="HAMAP" id="MF_01306_B">
    <property type="entry name" value="Ribosomal_uS4_B"/>
    <property type="match status" value="1"/>
</dbReference>
<evidence type="ECO:0000259" key="9">
    <source>
        <dbReference type="SMART" id="SM01390"/>
    </source>
</evidence>
<dbReference type="GO" id="GO:0006412">
    <property type="term" value="P:translation"/>
    <property type="evidence" value="ECO:0007669"/>
    <property type="project" value="UniProtKB-UniRule"/>
</dbReference>
<dbReference type="Pfam" id="PF01479">
    <property type="entry name" value="S4"/>
    <property type="match status" value="1"/>
</dbReference>
<evidence type="ECO:0000259" key="8">
    <source>
        <dbReference type="SMART" id="SM00363"/>
    </source>
</evidence>
<evidence type="ECO:0000256" key="7">
    <source>
        <dbReference type="HAMAP-Rule" id="MF_01306"/>
    </source>
</evidence>
<dbReference type="InterPro" id="IPR022801">
    <property type="entry name" value="Ribosomal_uS4"/>
</dbReference>
<dbReference type="SUPFAM" id="SSF55174">
    <property type="entry name" value="Alpha-L RNA-binding motif"/>
    <property type="match status" value="1"/>
</dbReference>
<sequence>MAKYNDAVCKICRREGAKLFLKGDRCYSDKCSYDKREYAPGEHKGARRKLSEYGEQLREKQKLKRTYGLLERQFKKTYRTGEKMKGITGENLLSLLERRLDNAVYAFGFANSRKLARLLVAHGHFTVNGRKVNIPSYVLKPGDEVMVCEKSRKCDLINSSLESSVRKMRPGYFELDKDAYKGVIKSIPERDEIISTANEKLIVELYSK</sequence>
<dbReference type="NCBIfam" id="TIGR01017">
    <property type="entry name" value="rpsD_bact"/>
    <property type="match status" value="1"/>
</dbReference>
<evidence type="ECO:0000313" key="11">
    <source>
        <dbReference type="Proteomes" id="UP000320813"/>
    </source>
</evidence>
<dbReference type="Gene3D" id="3.10.290.10">
    <property type="entry name" value="RNA-binding S4 domain"/>
    <property type="match status" value="1"/>
</dbReference>
<proteinExistence type="inferred from homology"/>
<evidence type="ECO:0000256" key="6">
    <source>
        <dbReference type="ARBA" id="ARBA00035254"/>
    </source>
</evidence>
<dbReference type="InterPro" id="IPR036986">
    <property type="entry name" value="S4_RNA-bd_sf"/>
</dbReference>
<dbReference type="GO" id="GO:0003735">
    <property type="term" value="F:structural constituent of ribosome"/>
    <property type="evidence" value="ECO:0007669"/>
    <property type="project" value="InterPro"/>
</dbReference>
<keyword evidence="3 7" id="KW-0694">RNA-binding</keyword>
<comment type="function">
    <text evidence="7">One of the primary rRNA binding proteins, it binds directly to 16S rRNA where it nucleates assembly of the body of the 30S subunit.</text>
</comment>
<feature type="domain" description="RNA-binding S4" evidence="8">
    <location>
        <begin position="98"/>
        <end position="158"/>
    </location>
</feature>
<comment type="subunit">
    <text evidence="7">Part of the 30S ribosomal subunit. Contacts protein S5. The interaction surface between S4 and S5 is involved in control of translational fidelity.</text>
</comment>
<dbReference type="GO" id="GO:0019843">
    <property type="term" value="F:rRNA binding"/>
    <property type="evidence" value="ECO:0007669"/>
    <property type="project" value="UniProtKB-UniRule"/>
</dbReference>
<dbReference type="GO" id="GO:0042274">
    <property type="term" value="P:ribosomal small subunit biogenesis"/>
    <property type="evidence" value="ECO:0007669"/>
    <property type="project" value="TreeGrafter"/>
</dbReference>
<dbReference type="InterPro" id="IPR002942">
    <property type="entry name" value="S4_RNA-bd"/>
</dbReference>
<dbReference type="InterPro" id="IPR005709">
    <property type="entry name" value="Ribosomal_uS4_bac-type"/>
</dbReference>
<organism evidence="10 11">
    <name type="scientific">Candidatus Acidulodesulfobacterium ferriphilum</name>
    <dbReference type="NCBI Taxonomy" id="2597223"/>
    <lineage>
        <taxon>Bacteria</taxon>
        <taxon>Deltaproteobacteria</taxon>
        <taxon>Candidatus Acidulodesulfobacterales</taxon>
        <taxon>Candidatus Acidulodesulfobacterium</taxon>
    </lineage>
</organism>
<evidence type="ECO:0000256" key="2">
    <source>
        <dbReference type="ARBA" id="ARBA00022730"/>
    </source>
</evidence>
<keyword evidence="2 7" id="KW-0699">rRNA-binding</keyword>
<dbReference type="PANTHER" id="PTHR11831:SF4">
    <property type="entry name" value="SMALL RIBOSOMAL SUBUNIT PROTEIN US4M"/>
    <property type="match status" value="1"/>
</dbReference>
<dbReference type="FunFam" id="1.10.1050.10:FF:000001">
    <property type="entry name" value="30S ribosomal protein S4"/>
    <property type="match status" value="1"/>
</dbReference>
<dbReference type="Gene3D" id="1.10.1050.10">
    <property type="entry name" value="Ribosomal Protein S4 Delta 41, Chain A, domain 1"/>
    <property type="match status" value="1"/>
</dbReference>
<evidence type="ECO:0000256" key="5">
    <source>
        <dbReference type="ARBA" id="ARBA00023274"/>
    </source>
</evidence>
<dbReference type="SMART" id="SM00363">
    <property type="entry name" value="S4"/>
    <property type="match status" value="1"/>
</dbReference>
<gene>
    <name evidence="7" type="primary">rpsD</name>
    <name evidence="10" type="ORF">EVJ47_02400</name>
</gene>
<dbReference type="AlphaFoldDB" id="A0A519BCZ0"/>
<dbReference type="FunFam" id="3.10.290.10:FF:000001">
    <property type="entry name" value="30S ribosomal protein S4"/>
    <property type="match status" value="1"/>
</dbReference>
<keyword evidence="4 7" id="KW-0689">Ribosomal protein</keyword>
<comment type="function">
    <text evidence="7">With S5 and S12 plays an important role in translational accuracy.</text>
</comment>
<dbReference type="CDD" id="cd00165">
    <property type="entry name" value="S4"/>
    <property type="match status" value="1"/>
</dbReference>
<dbReference type="PROSITE" id="PS50889">
    <property type="entry name" value="S4"/>
    <property type="match status" value="1"/>
</dbReference>
<dbReference type="PANTHER" id="PTHR11831">
    <property type="entry name" value="30S 40S RIBOSOMAL PROTEIN"/>
    <property type="match status" value="1"/>
</dbReference>
<evidence type="ECO:0000256" key="3">
    <source>
        <dbReference type="ARBA" id="ARBA00022884"/>
    </source>
</evidence>
<dbReference type="EMBL" id="SGBD01000001">
    <property type="protein sequence ID" value="RZD15143.1"/>
    <property type="molecule type" value="Genomic_DNA"/>
</dbReference>
<dbReference type="SMART" id="SM01390">
    <property type="entry name" value="Ribosomal_S4"/>
    <property type="match status" value="1"/>
</dbReference>
<keyword evidence="5 7" id="KW-0687">Ribonucleoprotein</keyword>
<dbReference type="NCBIfam" id="NF003717">
    <property type="entry name" value="PRK05327.1"/>
    <property type="match status" value="1"/>
</dbReference>
<dbReference type="GO" id="GO:0015935">
    <property type="term" value="C:small ribosomal subunit"/>
    <property type="evidence" value="ECO:0007669"/>
    <property type="project" value="InterPro"/>
</dbReference>
<evidence type="ECO:0000256" key="1">
    <source>
        <dbReference type="ARBA" id="ARBA00007465"/>
    </source>
</evidence>
<feature type="domain" description="Small ribosomal subunit protein uS4 N-terminal" evidence="9">
    <location>
        <begin position="3"/>
        <end position="97"/>
    </location>
</feature>
<accession>A0A519BCZ0</accession>
<evidence type="ECO:0000256" key="4">
    <source>
        <dbReference type="ARBA" id="ARBA00022980"/>
    </source>
</evidence>